<evidence type="ECO:0000256" key="2">
    <source>
        <dbReference type="ARBA" id="ARBA00022741"/>
    </source>
</evidence>
<dbReference type="AlphaFoldDB" id="A0AA48RA37"/>
<reference evidence="5" key="1">
    <citation type="submission" date="2023-07" db="EMBL/GenBank/DDBJ databases">
        <authorList>
            <person name="Pelsma A.J. K."/>
        </authorList>
    </citation>
    <scope>NUCLEOTIDE SEQUENCE</scope>
</reference>
<dbReference type="Gene3D" id="3.40.50.300">
    <property type="entry name" value="P-loop containing nucleotide triphosphate hydrolases"/>
    <property type="match status" value="2"/>
</dbReference>
<dbReference type="Pfam" id="PF00005">
    <property type="entry name" value="ABC_tran"/>
    <property type="match status" value="2"/>
</dbReference>
<dbReference type="InterPro" id="IPR003593">
    <property type="entry name" value="AAA+_ATPase"/>
</dbReference>
<evidence type="ECO:0000256" key="3">
    <source>
        <dbReference type="ARBA" id="ARBA00022840"/>
    </source>
</evidence>
<dbReference type="EMBL" id="OY288114">
    <property type="protein sequence ID" value="CAJ0874675.1"/>
    <property type="molecule type" value="Genomic_DNA"/>
</dbReference>
<dbReference type="PROSITE" id="PS00211">
    <property type="entry name" value="ABC_TRANSPORTER_1"/>
    <property type="match status" value="2"/>
</dbReference>
<gene>
    <name evidence="5" type="primary">yheS</name>
    <name evidence="5" type="ORF">AMST5_02624</name>
</gene>
<dbReference type="SMART" id="SM00382">
    <property type="entry name" value="AAA"/>
    <property type="match status" value="2"/>
</dbReference>
<dbReference type="InterPro" id="IPR032781">
    <property type="entry name" value="ABC_tran_Xtn"/>
</dbReference>
<keyword evidence="2" id="KW-0547">Nucleotide-binding</keyword>
<dbReference type="InterPro" id="IPR017871">
    <property type="entry name" value="ABC_transporter-like_CS"/>
</dbReference>
<accession>A0AA48RA37</accession>
<feature type="domain" description="ABC transporter" evidence="4">
    <location>
        <begin position="28"/>
        <end position="284"/>
    </location>
</feature>
<feature type="domain" description="ABC transporter" evidence="4">
    <location>
        <begin position="351"/>
        <end position="565"/>
    </location>
</feature>
<dbReference type="InterPro" id="IPR027417">
    <property type="entry name" value="P-loop_NTPase"/>
</dbReference>
<keyword evidence="3 5" id="KW-0067">ATP-binding</keyword>
<dbReference type="InterPro" id="IPR003439">
    <property type="entry name" value="ABC_transporter-like_ATP-bd"/>
</dbReference>
<dbReference type="GO" id="GO:0005524">
    <property type="term" value="F:ATP binding"/>
    <property type="evidence" value="ECO:0007669"/>
    <property type="project" value="UniProtKB-KW"/>
</dbReference>
<proteinExistence type="predicted"/>
<keyword evidence="1" id="KW-0677">Repeat</keyword>
<dbReference type="SUPFAM" id="SSF52540">
    <property type="entry name" value="P-loop containing nucleoside triphosphate hydrolases"/>
    <property type="match status" value="2"/>
</dbReference>
<organism evidence="5">
    <name type="scientific">freshwater sediment metagenome</name>
    <dbReference type="NCBI Taxonomy" id="556182"/>
    <lineage>
        <taxon>unclassified sequences</taxon>
        <taxon>metagenomes</taxon>
        <taxon>ecological metagenomes</taxon>
    </lineage>
</organism>
<dbReference type="PROSITE" id="PS50893">
    <property type="entry name" value="ABC_TRANSPORTER_2"/>
    <property type="match status" value="2"/>
</dbReference>
<evidence type="ECO:0000256" key="1">
    <source>
        <dbReference type="ARBA" id="ARBA00022737"/>
    </source>
</evidence>
<dbReference type="FunFam" id="3.40.50.300:FF:000070">
    <property type="entry name" value="Putative ABC transporter ATP-binding component"/>
    <property type="match status" value="1"/>
</dbReference>
<dbReference type="GO" id="GO:0016887">
    <property type="term" value="F:ATP hydrolysis activity"/>
    <property type="evidence" value="ECO:0007669"/>
    <property type="project" value="InterPro"/>
</dbReference>
<dbReference type="FunFam" id="3.40.50.300:FF:000011">
    <property type="entry name" value="Putative ABC transporter ATP-binding component"/>
    <property type="match status" value="1"/>
</dbReference>
<evidence type="ECO:0000313" key="5">
    <source>
        <dbReference type="EMBL" id="CAJ0874675.1"/>
    </source>
</evidence>
<name>A0AA48RA37_9ZZZZ</name>
<protein>
    <submittedName>
        <fullName evidence="5">ABC transporter ATP-binding protein YheS</fullName>
    </submittedName>
</protein>
<dbReference type="InterPro" id="IPR050611">
    <property type="entry name" value="ABCF"/>
</dbReference>
<dbReference type="CDD" id="cd03221">
    <property type="entry name" value="ABCF_EF-3"/>
    <property type="match status" value="2"/>
</dbReference>
<dbReference type="PANTHER" id="PTHR19211">
    <property type="entry name" value="ATP-BINDING TRANSPORT PROTEIN-RELATED"/>
    <property type="match status" value="1"/>
</dbReference>
<dbReference type="PANTHER" id="PTHR19211:SF14">
    <property type="entry name" value="ATP-BINDING CASSETTE SUB-FAMILY F MEMBER 1"/>
    <property type="match status" value="1"/>
</dbReference>
<evidence type="ECO:0000259" key="4">
    <source>
        <dbReference type="PROSITE" id="PS50893"/>
    </source>
</evidence>
<dbReference type="Pfam" id="PF12848">
    <property type="entry name" value="ABC_tran_Xtn"/>
    <property type="match status" value="1"/>
</dbReference>
<sequence length="565" mass="62044">MNGPAPLSPQPGLAYVARSILSVPGPMIRIDNVSKQNGSQILYIEASAALLRGEKVGLVGPNGAGKTTLFRLMTGQEQPDEGQVSVERGVTIGYFNQDVGEMSGRSAVTEAMDGAGPVSEVAAELRSLEAAMADPDQADDMDEIILRYGEAQARFEELDGYALEGRAREVLAGLNFTEEMMDGDVGALSGGWKMRVALARILLMRPDAMLLDEPSNHLDIESLIWLESFLKGYEGALIMTSHDREFMNRIVNKIIEIDGGSLTTYGGDYEFYEQQRALSEKQQQAQFERQQAMLAKEIKFIERFKARASHAAQVQSRVKKLEKIEKVEPPRRRQTILFDFPPAPRSGDDVATLKNVHKSYGSRRIYEGLDFAVRRRERWCVMGVNGAGKSTLLKLVAGAASADSGAVTIGASVKMGYFAQHAMELLDGDRTVFETLEDAFPQAGQGSLRTLAGCFGFSGDDAEKKCRVLSGGEKARLVMAKMLYDPPNFLVLDEPTNHLDLATKEMLINALASYEGAMLFVSHDRRFLAALSNRVLELTQEGLHKYEGGYTEYVARTGHEAPGLH</sequence>